<dbReference type="OrthoDB" id="272985at2759"/>
<dbReference type="InterPro" id="IPR049163">
    <property type="entry name" value="Pif1-like_2B_dom"/>
</dbReference>
<proteinExistence type="predicted"/>
<name>A0A4Y2FB68_ARAVE</name>
<protein>
    <recommendedName>
        <fullName evidence="1">DNA helicase Pif1-like 2B domain-containing protein</fullName>
    </recommendedName>
</protein>
<feature type="domain" description="DNA helicase Pif1-like 2B" evidence="1">
    <location>
        <begin position="49"/>
        <end position="76"/>
    </location>
</feature>
<dbReference type="Pfam" id="PF21530">
    <property type="entry name" value="Pif1_2B_dom"/>
    <property type="match status" value="1"/>
</dbReference>
<dbReference type="EMBL" id="BGPR01000847">
    <property type="protein sequence ID" value="GBM37706.1"/>
    <property type="molecule type" value="Genomic_DNA"/>
</dbReference>
<organism evidence="2 3">
    <name type="scientific">Araneus ventricosus</name>
    <name type="common">Orbweaver spider</name>
    <name type="synonym">Epeira ventricosa</name>
    <dbReference type="NCBI Taxonomy" id="182803"/>
    <lineage>
        <taxon>Eukaryota</taxon>
        <taxon>Metazoa</taxon>
        <taxon>Ecdysozoa</taxon>
        <taxon>Arthropoda</taxon>
        <taxon>Chelicerata</taxon>
        <taxon>Arachnida</taxon>
        <taxon>Araneae</taxon>
        <taxon>Araneomorphae</taxon>
        <taxon>Entelegynae</taxon>
        <taxon>Araneoidea</taxon>
        <taxon>Araneidae</taxon>
        <taxon>Araneus</taxon>
    </lineage>
</organism>
<sequence>MFCLIFTVRYYRISFCRYGNGHEQGASYSVELFKILELSGEPSDKPRRIVGVPVLLIRNLDIPRLRNGTRLKITHLGTNVVKATVMTGIGRRESVLIPRLPITPKDLSSQFKR</sequence>
<comment type="caution">
    <text evidence="2">The sequence shown here is derived from an EMBL/GenBank/DDBJ whole genome shotgun (WGS) entry which is preliminary data.</text>
</comment>
<dbReference type="AlphaFoldDB" id="A0A4Y2FB68"/>
<gene>
    <name evidence="2" type="ORF">AVEN_9986_1</name>
</gene>
<keyword evidence="3" id="KW-1185">Reference proteome</keyword>
<reference evidence="2 3" key="1">
    <citation type="journal article" date="2019" name="Sci. Rep.">
        <title>Orb-weaving spider Araneus ventricosus genome elucidates the spidroin gene catalogue.</title>
        <authorList>
            <person name="Kono N."/>
            <person name="Nakamura H."/>
            <person name="Ohtoshi R."/>
            <person name="Moran D.A.P."/>
            <person name="Shinohara A."/>
            <person name="Yoshida Y."/>
            <person name="Fujiwara M."/>
            <person name="Mori M."/>
            <person name="Tomita M."/>
            <person name="Arakawa K."/>
        </authorList>
    </citation>
    <scope>NUCLEOTIDE SEQUENCE [LARGE SCALE GENOMIC DNA]</scope>
</reference>
<evidence type="ECO:0000259" key="1">
    <source>
        <dbReference type="Pfam" id="PF21530"/>
    </source>
</evidence>
<evidence type="ECO:0000313" key="2">
    <source>
        <dbReference type="EMBL" id="GBM37706.1"/>
    </source>
</evidence>
<evidence type="ECO:0000313" key="3">
    <source>
        <dbReference type="Proteomes" id="UP000499080"/>
    </source>
</evidence>
<accession>A0A4Y2FB68</accession>
<dbReference type="Proteomes" id="UP000499080">
    <property type="component" value="Unassembled WGS sequence"/>
</dbReference>